<dbReference type="GO" id="GO:0005789">
    <property type="term" value="C:endoplasmic reticulum membrane"/>
    <property type="evidence" value="ECO:0007669"/>
    <property type="project" value="UniProtKB-SubCell"/>
</dbReference>
<dbReference type="GO" id="GO:0020037">
    <property type="term" value="F:heme binding"/>
    <property type="evidence" value="ECO:0007669"/>
    <property type="project" value="InterPro"/>
</dbReference>
<keyword evidence="7" id="KW-0256">Endoplasmic reticulum</keyword>
<dbReference type="InterPro" id="IPR036396">
    <property type="entry name" value="Cyt_P450_sf"/>
</dbReference>
<dbReference type="EMBL" id="JAFNEN010000840">
    <property type="protein sequence ID" value="KAG8176921.1"/>
    <property type="molecule type" value="Genomic_DNA"/>
</dbReference>
<protein>
    <recommendedName>
        <fullName evidence="14">Cytochrome P450</fullName>
    </recommendedName>
</protein>
<dbReference type="AlphaFoldDB" id="A0AAV6TZJ1"/>
<dbReference type="InterPro" id="IPR001128">
    <property type="entry name" value="Cyt_P450"/>
</dbReference>
<keyword evidence="10" id="KW-0503">Monooxygenase</keyword>
<keyword evidence="8" id="KW-0560">Oxidoreductase</keyword>
<feature type="transmembrane region" description="Helical" evidence="11">
    <location>
        <begin position="218"/>
        <end position="235"/>
    </location>
</feature>
<evidence type="ECO:0000256" key="5">
    <source>
        <dbReference type="ARBA" id="ARBA00022617"/>
    </source>
</evidence>
<evidence type="ECO:0000256" key="10">
    <source>
        <dbReference type="ARBA" id="ARBA00023033"/>
    </source>
</evidence>
<evidence type="ECO:0000256" key="2">
    <source>
        <dbReference type="ARBA" id="ARBA00004174"/>
    </source>
</evidence>
<dbReference type="PANTHER" id="PTHR24302:SF15">
    <property type="entry name" value="FATTY-ACID PEROXYGENASE"/>
    <property type="match status" value="1"/>
</dbReference>
<evidence type="ECO:0000256" key="11">
    <source>
        <dbReference type="SAM" id="Phobius"/>
    </source>
</evidence>
<dbReference type="InterPro" id="IPR050705">
    <property type="entry name" value="Cytochrome_P450_3A"/>
</dbReference>
<feature type="transmembrane region" description="Helical" evidence="11">
    <location>
        <begin position="6"/>
        <end position="27"/>
    </location>
</feature>
<keyword evidence="11" id="KW-0472">Membrane</keyword>
<comment type="caution">
    <text evidence="12">The sequence shown here is derived from an EMBL/GenBank/DDBJ whole genome shotgun (WGS) entry which is preliminary data.</text>
</comment>
<name>A0AAV6TZJ1_9ARAC</name>
<evidence type="ECO:0008006" key="14">
    <source>
        <dbReference type="Google" id="ProtNLM"/>
    </source>
</evidence>
<evidence type="ECO:0000256" key="1">
    <source>
        <dbReference type="ARBA" id="ARBA00001971"/>
    </source>
</evidence>
<evidence type="ECO:0000256" key="8">
    <source>
        <dbReference type="ARBA" id="ARBA00023002"/>
    </source>
</evidence>
<dbReference type="Proteomes" id="UP000827092">
    <property type="component" value="Unassembled WGS sequence"/>
</dbReference>
<dbReference type="GO" id="GO:0008395">
    <property type="term" value="F:steroid hydroxylase activity"/>
    <property type="evidence" value="ECO:0007669"/>
    <property type="project" value="TreeGrafter"/>
</dbReference>
<keyword evidence="9" id="KW-0408">Iron</keyword>
<evidence type="ECO:0000313" key="12">
    <source>
        <dbReference type="EMBL" id="KAG8176921.1"/>
    </source>
</evidence>
<organism evidence="12 13">
    <name type="scientific">Oedothorax gibbosus</name>
    <dbReference type="NCBI Taxonomy" id="931172"/>
    <lineage>
        <taxon>Eukaryota</taxon>
        <taxon>Metazoa</taxon>
        <taxon>Ecdysozoa</taxon>
        <taxon>Arthropoda</taxon>
        <taxon>Chelicerata</taxon>
        <taxon>Arachnida</taxon>
        <taxon>Araneae</taxon>
        <taxon>Araneomorphae</taxon>
        <taxon>Entelegynae</taxon>
        <taxon>Araneoidea</taxon>
        <taxon>Linyphiidae</taxon>
        <taxon>Erigoninae</taxon>
        <taxon>Oedothorax</taxon>
    </lineage>
</organism>
<dbReference type="InterPro" id="IPR002401">
    <property type="entry name" value="Cyt_P450_E_grp-I"/>
</dbReference>
<keyword evidence="5" id="KW-0349">Heme</keyword>
<evidence type="ECO:0000313" key="13">
    <source>
        <dbReference type="Proteomes" id="UP000827092"/>
    </source>
</evidence>
<keyword evidence="7" id="KW-0492">Microsome</keyword>
<evidence type="ECO:0000256" key="3">
    <source>
        <dbReference type="ARBA" id="ARBA00004406"/>
    </source>
</evidence>
<reference evidence="12 13" key="1">
    <citation type="journal article" date="2022" name="Nat. Ecol. Evol.">
        <title>A masculinizing supergene underlies an exaggerated male reproductive morph in a spider.</title>
        <authorList>
            <person name="Hendrickx F."/>
            <person name="De Corte Z."/>
            <person name="Sonet G."/>
            <person name="Van Belleghem S.M."/>
            <person name="Kostlbacher S."/>
            <person name="Vangestel C."/>
        </authorList>
    </citation>
    <scope>NUCLEOTIDE SEQUENCE [LARGE SCALE GENOMIC DNA]</scope>
    <source>
        <strain evidence="12">W744_W776</strain>
    </source>
</reference>
<keyword evidence="11" id="KW-0812">Transmembrane</keyword>
<dbReference type="GO" id="GO:0005506">
    <property type="term" value="F:iron ion binding"/>
    <property type="evidence" value="ECO:0007669"/>
    <property type="project" value="InterPro"/>
</dbReference>
<accession>A0AAV6TZJ1</accession>
<evidence type="ECO:0000256" key="9">
    <source>
        <dbReference type="ARBA" id="ARBA00023004"/>
    </source>
</evidence>
<comment type="similarity">
    <text evidence="4">Belongs to the cytochrome P450 family.</text>
</comment>
<dbReference type="Pfam" id="PF00067">
    <property type="entry name" value="p450"/>
    <property type="match status" value="1"/>
</dbReference>
<dbReference type="PANTHER" id="PTHR24302">
    <property type="entry name" value="CYTOCHROME P450 FAMILY 3"/>
    <property type="match status" value="1"/>
</dbReference>
<comment type="subcellular location">
    <subcellularLocation>
        <location evidence="3">Endoplasmic reticulum membrane</location>
        <topology evidence="3">Peripheral membrane protein</topology>
    </subcellularLocation>
    <subcellularLocation>
        <location evidence="2">Microsome membrane</location>
        <topology evidence="2">Peripheral membrane protein</topology>
    </subcellularLocation>
</comment>
<dbReference type="FunFam" id="1.10.630.10:FF:000182">
    <property type="entry name" value="Cytochrome P450 3A4"/>
    <property type="match status" value="1"/>
</dbReference>
<dbReference type="GO" id="GO:0016705">
    <property type="term" value="F:oxidoreductase activity, acting on paired donors, with incorporation or reduction of molecular oxygen"/>
    <property type="evidence" value="ECO:0007669"/>
    <property type="project" value="InterPro"/>
</dbReference>
<keyword evidence="13" id="KW-1185">Reference proteome</keyword>
<comment type="cofactor">
    <cofactor evidence="1">
        <name>heme</name>
        <dbReference type="ChEBI" id="CHEBI:30413"/>
    </cofactor>
</comment>
<evidence type="ECO:0000256" key="6">
    <source>
        <dbReference type="ARBA" id="ARBA00022723"/>
    </source>
</evidence>
<dbReference type="SUPFAM" id="SSF48264">
    <property type="entry name" value="Cytochrome P450"/>
    <property type="match status" value="1"/>
</dbReference>
<dbReference type="Gene3D" id="1.10.630.10">
    <property type="entry name" value="Cytochrome P450"/>
    <property type="match status" value="1"/>
</dbReference>
<sequence>MFGVEFGYLTNTCVAVLTVILFFYWYSMRNHDFWKNRGVPYIKISPFYWALTEIGKKHLHDIEQERYEKYGKMYGYLEFNRPLLSVADPDLIRDILVKDFQTFNSRRVFVTGNEIFDKMVSVMKGDEDWKRIRSIITPTFTTGKIKKMMSILKDCSNTVVRNFKELSGKGQYIDAKRLYGTYTMDVIASSAFSTKIDSHNDPDNRFVQNASRVFNQKINWRLIVLFMFPFLTKIFKIDFFPGEVMEFFKQITIEIMEERKRTGQTRNDFLQLLMDTAKEVVEEPCAEEKGGDIASNYGVQEDINPHILKSVTSKKLSMNELVSQCVIFFIGGYDTTASTLSFATYFLAVNPEVQGKAREEVDQAIKEADGELTNEGIQKMKYLDNVISETLRMYPPLIRYWKLLKPSY</sequence>
<evidence type="ECO:0000256" key="4">
    <source>
        <dbReference type="ARBA" id="ARBA00010617"/>
    </source>
</evidence>
<dbReference type="PRINTS" id="PR00385">
    <property type="entry name" value="P450"/>
</dbReference>
<keyword evidence="11" id="KW-1133">Transmembrane helix</keyword>
<proteinExistence type="inferred from homology"/>
<evidence type="ECO:0000256" key="7">
    <source>
        <dbReference type="ARBA" id="ARBA00022848"/>
    </source>
</evidence>
<gene>
    <name evidence="12" type="ORF">JTE90_018704</name>
</gene>
<keyword evidence="6" id="KW-0479">Metal-binding</keyword>
<dbReference type="PRINTS" id="PR00463">
    <property type="entry name" value="EP450I"/>
</dbReference>